<evidence type="ECO:0000256" key="10">
    <source>
        <dbReference type="SAM" id="MobiDB-lite"/>
    </source>
</evidence>
<dbReference type="OrthoDB" id="10258914at2759"/>
<dbReference type="InterPro" id="IPR040468">
    <property type="entry name" value="TRAF3IP1_N"/>
</dbReference>
<dbReference type="GO" id="GO:0005930">
    <property type="term" value="C:axoneme"/>
    <property type="evidence" value="ECO:0007669"/>
    <property type="project" value="UniProtKB-SubCell"/>
</dbReference>
<organism evidence="15">
    <name type="scientific">Taenia asiatica</name>
    <name type="common">Asian tapeworm</name>
    <dbReference type="NCBI Taxonomy" id="60517"/>
    <lineage>
        <taxon>Eukaryota</taxon>
        <taxon>Metazoa</taxon>
        <taxon>Spiralia</taxon>
        <taxon>Lophotrochozoa</taxon>
        <taxon>Platyhelminthes</taxon>
        <taxon>Cestoda</taxon>
        <taxon>Eucestoda</taxon>
        <taxon>Cyclophyllidea</taxon>
        <taxon>Taeniidae</taxon>
        <taxon>Taenia</taxon>
    </lineage>
</organism>
<dbReference type="PANTHER" id="PTHR31363">
    <property type="entry name" value="TRAF3-INTERACTING PROTEIN 1"/>
    <property type="match status" value="1"/>
</dbReference>
<dbReference type="Pfam" id="PF17749">
    <property type="entry name" value="MIP-T3_C"/>
    <property type="match status" value="1"/>
</dbReference>
<dbReference type="GO" id="GO:0008017">
    <property type="term" value="F:microtubule binding"/>
    <property type="evidence" value="ECO:0007669"/>
    <property type="project" value="InterPro"/>
</dbReference>
<evidence type="ECO:0000313" key="13">
    <source>
        <dbReference type="EMBL" id="VDK38423.1"/>
    </source>
</evidence>
<evidence type="ECO:0000256" key="9">
    <source>
        <dbReference type="SAM" id="Coils"/>
    </source>
</evidence>
<dbReference type="InterPro" id="IPR042576">
    <property type="entry name" value="TRAF3IP1_N_sf"/>
</dbReference>
<evidence type="ECO:0000313" key="14">
    <source>
        <dbReference type="Proteomes" id="UP000282613"/>
    </source>
</evidence>
<proteinExistence type="inferred from homology"/>
<protein>
    <submittedName>
        <fullName evidence="15">MIP-T3 domain-containing protein</fullName>
    </submittedName>
</protein>
<dbReference type="InterPro" id="IPR041476">
    <property type="entry name" value="TRAF3IP1_C"/>
</dbReference>
<evidence type="ECO:0000256" key="1">
    <source>
        <dbReference type="ARBA" id="ARBA00004120"/>
    </source>
</evidence>
<evidence type="ECO:0000256" key="7">
    <source>
        <dbReference type="ARBA" id="ARBA00023273"/>
    </source>
</evidence>
<feature type="domain" description="TRAF3-interacting protein 1 C-terminal" evidence="12">
    <location>
        <begin position="290"/>
        <end position="441"/>
    </location>
</feature>
<evidence type="ECO:0000256" key="2">
    <source>
        <dbReference type="ARBA" id="ARBA00004430"/>
    </source>
</evidence>
<reference evidence="15" key="1">
    <citation type="submission" date="2017-02" db="UniProtKB">
        <authorList>
            <consortium name="WormBaseParasite"/>
        </authorList>
    </citation>
    <scope>IDENTIFICATION</scope>
</reference>
<evidence type="ECO:0000313" key="15">
    <source>
        <dbReference type="WBParaSite" id="TASK_0000746601-mRNA-1"/>
    </source>
</evidence>
<feature type="compositionally biased region" description="Low complexity" evidence="10">
    <location>
        <begin position="156"/>
        <end position="167"/>
    </location>
</feature>
<dbReference type="GO" id="GO:0036064">
    <property type="term" value="C:ciliary basal body"/>
    <property type="evidence" value="ECO:0007669"/>
    <property type="project" value="TreeGrafter"/>
</dbReference>
<dbReference type="WBParaSite" id="TASK_0000746601-mRNA-1">
    <property type="protein sequence ID" value="TASK_0000746601-mRNA-1"/>
    <property type="gene ID" value="TASK_0000746601"/>
</dbReference>
<dbReference type="GO" id="GO:0060271">
    <property type="term" value="P:cilium assembly"/>
    <property type="evidence" value="ECO:0007669"/>
    <property type="project" value="TreeGrafter"/>
</dbReference>
<reference evidence="13 14" key="2">
    <citation type="submission" date="2018-11" db="EMBL/GenBank/DDBJ databases">
        <authorList>
            <consortium name="Pathogen Informatics"/>
        </authorList>
    </citation>
    <scope>NUCLEOTIDE SEQUENCE [LARGE SCALE GENOMIC DNA]</scope>
</reference>
<dbReference type="GO" id="GO:0042073">
    <property type="term" value="P:intraciliary transport"/>
    <property type="evidence" value="ECO:0007669"/>
    <property type="project" value="TreeGrafter"/>
</dbReference>
<evidence type="ECO:0000256" key="8">
    <source>
        <dbReference type="ARBA" id="ARBA00043971"/>
    </source>
</evidence>
<dbReference type="GO" id="GO:0070507">
    <property type="term" value="P:regulation of microtubule cytoskeleton organization"/>
    <property type="evidence" value="ECO:0007669"/>
    <property type="project" value="TreeGrafter"/>
</dbReference>
<gene>
    <name evidence="13" type="ORF">TASK_LOCUS7467</name>
</gene>
<evidence type="ECO:0000256" key="5">
    <source>
        <dbReference type="ARBA" id="ARBA00023054"/>
    </source>
</evidence>
<feature type="region of interest" description="Disordered" evidence="10">
    <location>
        <begin position="90"/>
        <end position="289"/>
    </location>
</feature>
<dbReference type="AlphaFoldDB" id="A0A0R3WAA6"/>
<evidence type="ECO:0000259" key="11">
    <source>
        <dbReference type="Pfam" id="PF10243"/>
    </source>
</evidence>
<accession>A0A0R3WAA6</accession>
<dbReference type="Gene3D" id="1.10.418.50">
    <property type="entry name" value="Microtubule-binding protein MIP-T3"/>
    <property type="match status" value="1"/>
</dbReference>
<dbReference type="Pfam" id="PF10243">
    <property type="entry name" value="MIP-T3"/>
    <property type="match status" value="1"/>
</dbReference>
<keyword evidence="4" id="KW-0970">Cilium biogenesis/degradation</keyword>
<dbReference type="GO" id="GO:0030992">
    <property type="term" value="C:intraciliary transport particle B"/>
    <property type="evidence" value="ECO:0007669"/>
    <property type="project" value="TreeGrafter"/>
</dbReference>
<dbReference type="EMBL" id="UYRS01018623">
    <property type="protein sequence ID" value="VDK38423.1"/>
    <property type="molecule type" value="Genomic_DNA"/>
</dbReference>
<evidence type="ECO:0000259" key="12">
    <source>
        <dbReference type="Pfam" id="PF17749"/>
    </source>
</evidence>
<dbReference type="PANTHER" id="PTHR31363:SF0">
    <property type="entry name" value="TRAF3-INTERACTING PROTEIN 1"/>
    <property type="match status" value="1"/>
</dbReference>
<dbReference type="STRING" id="60517.A0A0R3WAA6"/>
<dbReference type="Proteomes" id="UP000282613">
    <property type="component" value="Unassembled WGS sequence"/>
</dbReference>
<evidence type="ECO:0000256" key="6">
    <source>
        <dbReference type="ARBA" id="ARBA00023212"/>
    </source>
</evidence>
<feature type="compositionally biased region" description="Acidic residues" evidence="10">
    <location>
        <begin position="245"/>
        <end position="265"/>
    </location>
</feature>
<sequence length="447" mass="48640">MKGLFTAEEMNADCIKDKEAKSAFLKKVIDYVTAAHNHTPDVKVSSIIAGKEAERTNALLQLLAAAVNKGVDNAACVNKALGVAQVAKEPPLKSDKKEKKRETNTSSEVARDVVAKSGDEAESKPPVPLSTPSDNGLECSTGPQPAPNVAEGVVATSPQSRTSRPPSAKGPKKPITESSQYEKQVTNADLSAKPSPGQSSLKAPTPDPPVFAEFPKKDTQESMEPPGPNALSSSSVAGIMVENEILSDDEDEDVAQRGEEEEGEENVSGIRLAHASGGEGDFSEVEDVGQANGGLVSKLLRSKMELGGEGTLHPNGSKQPSLIVVNEAAKKRDREATEREMERLCQILQNLTRSALPLGKLIDLMQEDFESIQTEYREWKAEDERWQQEIRKRESQTDPRLEELKEELAQLEQKQMEYRRAITSMKASILNNDQSIQQMLIQATETS</sequence>
<comment type="similarity">
    <text evidence="8">Belongs to the TRAF3IP1 family.</text>
</comment>
<dbReference type="InterPro" id="IPR018799">
    <property type="entry name" value="TRAF3IP1"/>
</dbReference>
<feature type="compositionally biased region" description="Polar residues" evidence="10">
    <location>
        <begin position="176"/>
        <end position="189"/>
    </location>
</feature>
<feature type="domain" description="TRAF3-interacting protein 1 N-terminal" evidence="11">
    <location>
        <begin position="1"/>
        <end position="66"/>
    </location>
</feature>
<evidence type="ECO:0000256" key="3">
    <source>
        <dbReference type="ARBA" id="ARBA00022490"/>
    </source>
</evidence>
<feature type="compositionally biased region" description="Basic and acidic residues" evidence="10">
    <location>
        <begin position="90"/>
        <end position="123"/>
    </location>
</feature>
<keyword evidence="6" id="KW-0206">Cytoskeleton</keyword>
<name>A0A0R3WAA6_TAEAS</name>
<keyword evidence="3" id="KW-0963">Cytoplasm</keyword>
<keyword evidence="7" id="KW-0966">Cell projection</keyword>
<keyword evidence="14" id="KW-1185">Reference proteome</keyword>
<evidence type="ECO:0000256" key="4">
    <source>
        <dbReference type="ARBA" id="ARBA00022794"/>
    </source>
</evidence>
<keyword evidence="5 9" id="KW-0175">Coiled coil</keyword>
<comment type="subcellular location">
    <subcellularLocation>
        <location evidence="2">Cytoplasm</location>
        <location evidence="2">Cytoskeleton</location>
        <location evidence="2">Cilium axoneme</location>
    </subcellularLocation>
    <subcellularLocation>
        <location evidence="1">Cytoplasm</location>
        <location evidence="1">Cytoskeleton</location>
        <location evidence="1">Cilium basal body</location>
    </subcellularLocation>
</comment>
<feature type="coiled-coil region" evidence="9">
    <location>
        <begin position="334"/>
        <end position="428"/>
    </location>
</feature>